<dbReference type="EMBL" id="CP093347">
    <property type="protein sequence ID" value="WOH01386.1"/>
    <property type="molecule type" value="Genomic_DNA"/>
</dbReference>
<dbReference type="Gene3D" id="3.30.70.80">
    <property type="entry name" value="Peptidase S8 propeptide/proteinase inhibitor I9"/>
    <property type="match status" value="1"/>
</dbReference>
<dbReference type="Pfam" id="PF05922">
    <property type="entry name" value="Inhibitor_I9"/>
    <property type="match status" value="1"/>
</dbReference>
<evidence type="ECO:0000256" key="5">
    <source>
        <dbReference type="ARBA" id="ARBA00022825"/>
    </source>
</evidence>
<gene>
    <name evidence="7" type="ORF">DCAR_0520768</name>
</gene>
<dbReference type="AlphaFoldDB" id="A0AAF1B2X3"/>
<evidence type="ECO:0000313" key="8">
    <source>
        <dbReference type="Proteomes" id="UP000077755"/>
    </source>
</evidence>
<dbReference type="GO" id="GO:0004252">
    <property type="term" value="F:serine-type endopeptidase activity"/>
    <property type="evidence" value="ECO:0007669"/>
    <property type="project" value="InterPro"/>
</dbReference>
<evidence type="ECO:0000256" key="4">
    <source>
        <dbReference type="ARBA" id="ARBA00022801"/>
    </source>
</evidence>
<keyword evidence="4" id="KW-0378">Hydrolase</keyword>
<dbReference type="Proteomes" id="UP000077755">
    <property type="component" value="Chromosome 5"/>
</dbReference>
<evidence type="ECO:0000313" key="7">
    <source>
        <dbReference type="EMBL" id="WOH01386.1"/>
    </source>
</evidence>
<dbReference type="InterPro" id="IPR037045">
    <property type="entry name" value="S8pro/Inhibitor_I9_sf"/>
</dbReference>
<keyword evidence="5" id="KW-0720">Serine protease</keyword>
<evidence type="ECO:0000259" key="6">
    <source>
        <dbReference type="Pfam" id="PF05922"/>
    </source>
</evidence>
<organism evidence="7 8">
    <name type="scientific">Daucus carota subsp. sativus</name>
    <name type="common">Carrot</name>
    <dbReference type="NCBI Taxonomy" id="79200"/>
    <lineage>
        <taxon>Eukaryota</taxon>
        <taxon>Viridiplantae</taxon>
        <taxon>Streptophyta</taxon>
        <taxon>Embryophyta</taxon>
        <taxon>Tracheophyta</taxon>
        <taxon>Spermatophyta</taxon>
        <taxon>Magnoliopsida</taxon>
        <taxon>eudicotyledons</taxon>
        <taxon>Gunneridae</taxon>
        <taxon>Pentapetalae</taxon>
        <taxon>asterids</taxon>
        <taxon>campanulids</taxon>
        <taxon>Apiales</taxon>
        <taxon>Apiaceae</taxon>
        <taxon>Apioideae</taxon>
        <taxon>Scandiceae</taxon>
        <taxon>Daucinae</taxon>
        <taxon>Daucus</taxon>
        <taxon>Daucus sect. Daucus</taxon>
    </lineage>
</organism>
<dbReference type="InterPro" id="IPR010259">
    <property type="entry name" value="S8pro/Inhibitor_I9"/>
</dbReference>
<name>A0AAF1B2X3_DAUCS</name>
<comment type="similarity">
    <text evidence="1">Belongs to the peptidase S8 family.</text>
</comment>
<protein>
    <recommendedName>
        <fullName evidence="6">Inhibitor I9 domain-containing protein</fullName>
    </recommendedName>
</protein>
<evidence type="ECO:0000256" key="1">
    <source>
        <dbReference type="ARBA" id="ARBA00011073"/>
    </source>
</evidence>
<dbReference type="InterPro" id="IPR045051">
    <property type="entry name" value="SBT"/>
</dbReference>
<proteinExistence type="inferred from homology"/>
<sequence>MLLSRLIVCCTVYDSLDVVHVVYMGDLPQGGESLQSTHHNILHDVLGSHSLAKEALLHSYQRSFNGFVAKLADAEVAKLRAAKGVVSVFPNRRLQLHTTRSWDFLGLPRSDPLKPTEGNVIVGMLDTGSLWPESKSFQDESLGAPPSKWKGTCQATNFTCNKYTSLHFSSLYLT</sequence>
<feature type="domain" description="Inhibitor I9" evidence="6">
    <location>
        <begin position="20"/>
        <end position="97"/>
    </location>
</feature>
<keyword evidence="3" id="KW-0732">Signal</keyword>
<dbReference type="SUPFAM" id="SSF52743">
    <property type="entry name" value="Subtilisin-like"/>
    <property type="match status" value="1"/>
</dbReference>
<keyword evidence="8" id="KW-1185">Reference proteome</keyword>
<accession>A0AAF1B2X3</accession>
<dbReference type="GO" id="GO:0006508">
    <property type="term" value="P:proteolysis"/>
    <property type="evidence" value="ECO:0007669"/>
    <property type="project" value="UniProtKB-KW"/>
</dbReference>
<evidence type="ECO:0000256" key="2">
    <source>
        <dbReference type="ARBA" id="ARBA00022670"/>
    </source>
</evidence>
<keyword evidence="2" id="KW-0645">Protease</keyword>
<reference evidence="7" key="2">
    <citation type="submission" date="2022-03" db="EMBL/GenBank/DDBJ databases">
        <title>Draft title - Genomic analysis of global carrot germplasm unveils the trajectory of domestication and the origin of high carotenoid orange carrot.</title>
        <authorList>
            <person name="Iorizzo M."/>
            <person name="Ellison S."/>
            <person name="Senalik D."/>
            <person name="Macko-Podgorni A."/>
            <person name="Grzebelus D."/>
            <person name="Bostan H."/>
            <person name="Rolling W."/>
            <person name="Curaba J."/>
            <person name="Simon P."/>
        </authorList>
    </citation>
    <scope>NUCLEOTIDE SEQUENCE</scope>
    <source>
        <tissue evidence="7">Leaf</tissue>
    </source>
</reference>
<dbReference type="PANTHER" id="PTHR10795">
    <property type="entry name" value="PROPROTEIN CONVERTASE SUBTILISIN/KEXIN"/>
    <property type="match status" value="1"/>
</dbReference>
<dbReference type="Gene3D" id="3.40.50.200">
    <property type="entry name" value="Peptidase S8/S53 domain"/>
    <property type="match status" value="1"/>
</dbReference>
<evidence type="ECO:0000256" key="3">
    <source>
        <dbReference type="ARBA" id="ARBA00022729"/>
    </source>
</evidence>
<reference evidence="7" key="1">
    <citation type="journal article" date="2016" name="Nat. Genet.">
        <title>A high-quality carrot genome assembly provides new insights into carotenoid accumulation and asterid genome evolution.</title>
        <authorList>
            <person name="Iorizzo M."/>
            <person name="Ellison S."/>
            <person name="Senalik D."/>
            <person name="Zeng P."/>
            <person name="Satapoomin P."/>
            <person name="Huang J."/>
            <person name="Bowman M."/>
            <person name="Iovene M."/>
            <person name="Sanseverino W."/>
            <person name="Cavagnaro P."/>
            <person name="Yildiz M."/>
            <person name="Macko-Podgorni A."/>
            <person name="Moranska E."/>
            <person name="Grzebelus E."/>
            <person name="Grzebelus D."/>
            <person name="Ashrafi H."/>
            <person name="Zheng Z."/>
            <person name="Cheng S."/>
            <person name="Spooner D."/>
            <person name="Van Deynze A."/>
            <person name="Simon P."/>
        </authorList>
    </citation>
    <scope>NUCLEOTIDE SEQUENCE</scope>
    <source>
        <tissue evidence="7">Leaf</tissue>
    </source>
</reference>
<dbReference type="InterPro" id="IPR036852">
    <property type="entry name" value="Peptidase_S8/S53_dom_sf"/>
</dbReference>
<dbReference type="FunFam" id="3.30.70.80:FF:000002">
    <property type="entry name" value="Subtilisin-like protease SBT5.3"/>
    <property type="match status" value="1"/>
</dbReference>